<dbReference type="EMBL" id="CACVAV010000248">
    <property type="protein sequence ID" value="CAA6815340.1"/>
    <property type="molecule type" value="Genomic_DNA"/>
</dbReference>
<accession>A0A6S6SXD8</accession>
<organism evidence="2">
    <name type="scientific">uncultured Thiotrichaceae bacterium</name>
    <dbReference type="NCBI Taxonomy" id="298394"/>
    <lineage>
        <taxon>Bacteria</taxon>
        <taxon>Pseudomonadati</taxon>
        <taxon>Pseudomonadota</taxon>
        <taxon>Gammaproteobacteria</taxon>
        <taxon>Thiotrichales</taxon>
        <taxon>Thiotrichaceae</taxon>
        <taxon>environmental samples</taxon>
    </lineage>
</organism>
<evidence type="ECO:0000256" key="1">
    <source>
        <dbReference type="SAM" id="Phobius"/>
    </source>
</evidence>
<gene>
    <name evidence="2" type="ORF">HELGO_WM45013</name>
</gene>
<name>A0A6S6SXD8_9GAMM</name>
<keyword evidence="1" id="KW-1133">Transmembrane helix</keyword>
<reference evidence="2" key="1">
    <citation type="submission" date="2020-01" db="EMBL/GenBank/DDBJ databases">
        <authorList>
            <person name="Meier V. D."/>
            <person name="Meier V D."/>
        </authorList>
    </citation>
    <scope>NUCLEOTIDE SEQUENCE</scope>
    <source>
        <strain evidence="2">HLG_WM_MAG_08</strain>
    </source>
</reference>
<feature type="transmembrane region" description="Helical" evidence="1">
    <location>
        <begin position="7"/>
        <end position="30"/>
    </location>
</feature>
<evidence type="ECO:0000313" key="2">
    <source>
        <dbReference type="EMBL" id="CAA6815340.1"/>
    </source>
</evidence>
<dbReference type="AlphaFoldDB" id="A0A6S6SXD8"/>
<feature type="transmembrane region" description="Helical" evidence="1">
    <location>
        <begin position="50"/>
        <end position="73"/>
    </location>
</feature>
<proteinExistence type="predicted"/>
<keyword evidence="1" id="KW-0472">Membrane</keyword>
<keyword evidence="1" id="KW-0812">Transmembrane</keyword>
<sequence length="77" mass="8828">MILRFAILFWVLALLAGMTVYFSEGVFTFFHNLLDMPAERWTRVLDLSEVGAKLLAILGTLALCLKLMIEFVFSSRR</sequence>
<protein>
    <submittedName>
        <fullName evidence="2">Uncharacterized protein</fullName>
    </submittedName>
</protein>